<dbReference type="InterPro" id="IPR011944">
    <property type="entry name" value="Steroid_delta5-4_isomerase"/>
</dbReference>
<dbReference type="Gene3D" id="3.10.450.50">
    <property type="match status" value="1"/>
</dbReference>
<dbReference type="RefSeq" id="WP_062722443.1">
    <property type="nucleotide sequence ID" value="NZ_KQ948933.1"/>
</dbReference>
<dbReference type="InterPro" id="IPR032710">
    <property type="entry name" value="NTF2-like_dom_sf"/>
</dbReference>
<dbReference type="NCBIfam" id="TIGR02246">
    <property type="entry name" value="SgcJ/EcaC family oxidoreductase"/>
    <property type="match status" value="1"/>
</dbReference>
<dbReference type="Pfam" id="PF14534">
    <property type="entry name" value="DUF4440"/>
    <property type="match status" value="1"/>
</dbReference>
<organism evidence="2 3">
    <name type="scientific">Streptomyces caeruleatus</name>
    <dbReference type="NCBI Taxonomy" id="661399"/>
    <lineage>
        <taxon>Bacteria</taxon>
        <taxon>Bacillati</taxon>
        <taxon>Actinomycetota</taxon>
        <taxon>Actinomycetes</taxon>
        <taxon>Kitasatosporales</taxon>
        <taxon>Streptomycetaceae</taxon>
        <taxon>Streptomyces</taxon>
    </lineage>
</organism>
<feature type="domain" description="DUF4440" evidence="1">
    <location>
        <begin position="26"/>
        <end position="136"/>
    </location>
</feature>
<accession>A0A101TT80</accession>
<evidence type="ECO:0000259" key="1">
    <source>
        <dbReference type="Pfam" id="PF14534"/>
    </source>
</evidence>
<keyword evidence="3" id="KW-1185">Reference proteome</keyword>
<dbReference type="AlphaFoldDB" id="A0A101TT80"/>
<dbReference type="InterPro" id="IPR027843">
    <property type="entry name" value="DUF4440"/>
</dbReference>
<reference evidence="2 3" key="1">
    <citation type="submission" date="2015-10" db="EMBL/GenBank/DDBJ databases">
        <title>Draft genome sequence of Streptomyces caeruleatus NRRL B-24802, type strain for the species Streptomyces caeruleatus.</title>
        <authorList>
            <person name="Ruckert C."/>
            <person name="Winkler A."/>
            <person name="Kalinowski J."/>
            <person name="Kampfer P."/>
            <person name="Glaeser S."/>
        </authorList>
    </citation>
    <scope>NUCLEOTIDE SEQUENCE [LARGE SCALE GENOMIC DNA]</scope>
    <source>
        <strain evidence="2 3">NRRL B-24802</strain>
    </source>
</reference>
<name>A0A101TT80_9ACTN</name>
<dbReference type="EMBL" id="LMWY01000038">
    <property type="protein sequence ID" value="KUN98037.1"/>
    <property type="molecule type" value="Genomic_DNA"/>
</dbReference>
<evidence type="ECO:0000313" key="3">
    <source>
        <dbReference type="Proteomes" id="UP000053429"/>
    </source>
</evidence>
<protein>
    <recommendedName>
        <fullName evidence="1">DUF4440 domain-containing protein</fullName>
    </recommendedName>
</protein>
<proteinExistence type="predicted"/>
<sequence length="155" mass="17002">MTTETADIKADGTTADADADADLRAITEVVATVERTQRAKDAEGFLALFHPDALWTTGHGKVLFGFDAIAEFTRAVLPAASWDGEVTYEVTHTRFLRPDVAAVKVRQVYHSPDGEADTEGAPLYVMTRQPDGRWLLHACQNTEVRSEVRGEVRGD</sequence>
<evidence type="ECO:0000313" key="2">
    <source>
        <dbReference type="EMBL" id="KUN98037.1"/>
    </source>
</evidence>
<dbReference type="STRING" id="661399.AQJ67_28475"/>
<dbReference type="Proteomes" id="UP000053429">
    <property type="component" value="Unassembled WGS sequence"/>
</dbReference>
<comment type="caution">
    <text evidence="2">The sequence shown here is derived from an EMBL/GenBank/DDBJ whole genome shotgun (WGS) entry which is preliminary data.</text>
</comment>
<gene>
    <name evidence="2" type="ORF">AQJ67_28475</name>
</gene>
<dbReference type="SUPFAM" id="SSF54427">
    <property type="entry name" value="NTF2-like"/>
    <property type="match status" value="1"/>
</dbReference>
<dbReference type="OrthoDB" id="582247at2"/>